<dbReference type="EnsemblPlants" id="AVESA.00010b.r2.4DG0749630.1">
    <property type="protein sequence ID" value="AVESA.00010b.r2.4DG0749630.1.CDS"/>
    <property type="gene ID" value="AVESA.00010b.r2.4DG0749630"/>
</dbReference>
<evidence type="ECO:0000313" key="1">
    <source>
        <dbReference type="EnsemblPlants" id="AVESA.00010b.r2.4DG0749630.1.CDS"/>
    </source>
</evidence>
<protein>
    <submittedName>
        <fullName evidence="1">Uncharacterized protein</fullName>
    </submittedName>
</protein>
<keyword evidence="2" id="KW-1185">Reference proteome</keyword>
<reference evidence="1" key="1">
    <citation type="submission" date="2021-05" db="EMBL/GenBank/DDBJ databases">
        <authorList>
            <person name="Scholz U."/>
            <person name="Mascher M."/>
            <person name="Fiebig A."/>
        </authorList>
    </citation>
    <scope>NUCLEOTIDE SEQUENCE [LARGE SCALE GENOMIC DNA]</scope>
</reference>
<evidence type="ECO:0000313" key="2">
    <source>
        <dbReference type="Proteomes" id="UP001732700"/>
    </source>
</evidence>
<reference evidence="1" key="2">
    <citation type="submission" date="2025-09" db="UniProtKB">
        <authorList>
            <consortium name="EnsemblPlants"/>
        </authorList>
    </citation>
    <scope>IDENTIFICATION</scope>
</reference>
<accession>A0ACD5X441</accession>
<sequence length="2700" mass="299398">MQNPHPSYAHHQLQQHLASLLSAAAGEPPHPSDDASRAAALSSLRLSLLHPPNRPLLPSLAPFLAPPLSVLLADDASYAVRRAAVASYAALSAVLCAHEAPGGLPDGFVAWALPLLGEPASSALVAEGLRELLATGDVPTVERFVPPLLAACRDVLEDDRTSLAVLRCLLGLLTLVAAKFPHCFRPQFVDIVDLLLGWLFVPDLADTDCCTILDSFSQFQWHWLGNLQFSLGLLPKFLADMEVLVHDPNLAASHNSGRLRPLFACFSTVLQIMASGVAERNNFRELVVGPLEGLAPQLLRCASVIASKLGWSERMEEASRCLVLLAEILQERFAEFYVRFVDVLTQGLDSASSLQLVAALKTNLQVLSLQNLGLCSSAVEHLLDFSSLLSRTRLHPNHNVVCNDAVIHYCSSRLLDLGNLAASSLKDSSRIGGATESHHAYRARLEIDILKVLRHASLALCRCHETDALVGLQRWAVSTFYTYFEQEKQLTRGLSDTHKHFSWMSGLIYQSQGQYEKAAAHYSHLLQSEEALTSMESDVIQYIIARVIECYTALSDWKCLEGWLAELQELRAVHAGKPYSGALTSAGNELNAIHAMACFDEGDFHSAWSYLDLTPKSSSELTLDPKVALERSELMLLRAMLQSDSKSDRAREELGKTRGYTLRALLYLLHIILNYGVELKQTVESGLSTVPLLPWQDIIPQLFARLSSHPEKIIRKQLESILVKLGKLSPYSIVYPTLVDINACEGEPSEELQRILNFLVKLYPKLIKDVKLAIDELGMITVLWEEQWLSTLQDLHSDVLRRISILKEEAARVASNSTLTSAEKNKINAAKYSAIMTPIVVALERRLASTSREPRTPHETWFHKEYNAQLRSAITSLKVAPGSPASLGEIWRPFDTIAASLATHQRKSRILLSEIAPQLAALSTSDIPMPGFEKQILDSSESSFAANHGTITVSSFCKEVTILSTKTRPKKLILQGSDGQKYIYLLKGREDLRLDSRIMQLLEAINSFLYSSSDTRSRNIAIRFYSVTPISGRAGLIQWVENVSSIYNVYKSWQKRSQVAHAQLSSVSNGNAHNPVPHVPRPSDMFYGKIIPALKEKGIKRVISRRDWPLDVKKKVLLELMKETPKQILWQEMWCSSEGFKNFNSKVKRFSSSLAAMSMVGHILGLGDRHLDNILMDFSNGDVVHIDYNICFDKGKRLKIPEIVPFRLTQTMESALGLAGFEGVFRVTCEAVMDALLKNKDIILMLMEVFVWDPLIEWTRGNMQDEAGIAGEEKKGMELAVSLSLFSSRIQESRVPLQEHQDLFVTNLPATLSVLKKFLDSLDQYEVMSAMFYHAEKERSSALHKETSAKSILAEATSVAEKSRSSFELHSHELAEAKTAAVDEANTLAIWVEKHGRVLEAIRDNSITGAELLMQLNSKDEALSLVSAVLVSGVPLTVVPEPTREHCYELDREVSELITELHAGRSSALEALGEYALVLQQVLPVNYITTSPITGWAQSLQLSVTSTSQDMLSLAKRQAAEVIAKVQGEGSNLVQQRYLDLLNQMESYVACVERITRECSELMNSVGLNNEAQSKDRILSAFMNFVQLPSQKNDDDNIPFSQEVKTPAQEEVQEKTSKVLSILGNAVSQLYSEVRARMSELSTKAVGISKFRTDEADLQADAGMSLQLFDQQIEKFALISGFVNEVHEVIGIKLAEMNTDYAKHRPGQWAYTFQAILHSSTNMIEQMTEVLLPEIIRSFVSYNSEVMEAFGSISRIRGSVDTALEKLAEVELERASLTELEQSYFMKVGRITEQQAALEEAAMRGRDHLSWEEAEELASQEEACRAQLEQLQKTWSQKDMRISSLMKVEANVMNSLFSSEQYFSSLVNVDQESEFHLRSKALLSILIKPFADLESLDHMLSSRGAFPSHMSGSISNLRDVLSTKSSLSDVMWPLSGLLKDHAFFVWKLGLLDSVLDLCMHEISSSVEHSCTTNQLYTTLKKKLAIHVEKQVGQYILRRIAPALILHLDKEICDLLQSSQGRRESGQPTAAVGRVASMLEEYCNAHETARAARTAVSLMQRQLNDLTEALRKIVLEIVQVEWLHDLSSPHAQKAKIFSQNILNDDKFMSMLLNISRRNLLDKIQSSVSLVTRSIECLQACESTSCSAEGQLERAMGWACAGPNTSGAGGSTAKGSGIPPEFHDHLLKRRKLLGSVQEQASDLVKSCTSVLEFEASRDGLYFVSEDKSSGQSTDNGRAWQQTFLNLLTRLDAAYHSFTCAEQEWKLGKLNMETAGKGLYSASNQLSAVSVNAKSALVNLQDTLVDMYERACEVSVSLSGFKHISQDRTALTAECGSLLEEVLAIAEGLHDVYTLGKEASVLHSSLTTNISKANTILLPLEALLSADVAVMSEAISKEREKNNTSMPLIHGKALYQSYITRVREACKNLEPLVPLFTEYVKELHSMVIRLGRLSSLHAGNLHKALEVLEESETVRSQDMPSARPDILESDSSIEKDKSSSGSREGASQDLVMDTYGSLQDECWISPPEHSYTSSSGCTTGLTQLTSELEQIDALLDSKPGIEGPGVNSQETRDGRTDSESDSSSNKQTLLNNVTLTQASNAHEAETSLGEGRIETEDNIGAFKQVRGQECDSTDNKSYSDTRTNRGKNPFALSILKQLEHKLHGRDIDGTRSLKISEQVDHLLKQATSIDNLCNMYEGWTPWI</sequence>
<name>A0ACD5X441_AVESA</name>
<dbReference type="Proteomes" id="UP001732700">
    <property type="component" value="Chromosome 4D"/>
</dbReference>
<organism evidence="1 2">
    <name type="scientific">Avena sativa</name>
    <name type="common">Oat</name>
    <dbReference type="NCBI Taxonomy" id="4498"/>
    <lineage>
        <taxon>Eukaryota</taxon>
        <taxon>Viridiplantae</taxon>
        <taxon>Streptophyta</taxon>
        <taxon>Embryophyta</taxon>
        <taxon>Tracheophyta</taxon>
        <taxon>Spermatophyta</taxon>
        <taxon>Magnoliopsida</taxon>
        <taxon>Liliopsida</taxon>
        <taxon>Poales</taxon>
        <taxon>Poaceae</taxon>
        <taxon>BOP clade</taxon>
        <taxon>Pooideae</taxon>
        <taxon>Poodae</taxon>
        <taxon>Poeae</taxon>
        <taxon>Poeae Chloroplast Group 1 (Aveneae type)</taxon>
        <taxon>Aveninae</taxon>
        <taxon>Avena</taxon>
    </lineage>
</organism>
<proteinExistence type="predicted"/>